<keyword evidence="2" id="KW-1185">Reference proteome</keyword>
<evidence type="ECO:0000313" key="2">
    <source>
        <dbReference type="Proteomes" id="UP000194798"/>
    </source>
</evidence>
<organism evidence="1 2">
    <name type="scientific">Thioflexithrix psekupsensis</name>
    <dbReference type="NCBI Taxonomy" id="1570016"/>
    <lineage>
        <taxon>Bacteria</taxon>
        <taxon>Pseudomonadati</taxon>
        <taxon>Pseudomonadota</taxon>
        <taxon>Gammaproteobacteria</taxon>
        <taxon>Thiotrichales</taxon>
        <taxon>Thioflexithrix</taxon>
    </lineage>
</organism>
<gene>
    <name evidence="1" type="ORF">TPSD3_11695</name>
</gene>
<dbReference type="AlphaFoldDB" id="A0A251X6R4"/>
<sequence>MNITELKRFERYDRTVPRCDPPISMRPPQSILSEIDNIATTTESRRTDVIVSLLRFALERYQECQDKKIEELYLLLWEIRQKYQDASHKDELEMRRMLHRLEEMVLDHFRATSKSDPA</sequence>
<proteinExistence type="predicted"/>
<name>A0A251X6R4_9GAMM</name>
<dbReference type="Proteomes" id="UP000194798">
    <property type="component" value="Unassembled WGS sequence"/>
</dbReference>
<comment type="caution">
    <text evidence="1">The sequence shown here is derived from an EMBL/GenBank/DDBJ whole genome shotgun (WGS) entry which is preliminary data.</text>
</comment>
<evidence type="ECO:0000313" key="1">
    <source>
        <dbReference type="EMBL" id="OUD13287.1"/>
    </source>
</evidence>
<dbReference type="RefSeq" id="WP_086488736.1">
    <property type="nucleotide sequence ID" value="NZ_MSLT01000018.1"/>
</dbReference>
<accession>A0A251X6R4</accession>
<protein>
    <submittedName>
        <fullName evidence="1">Uncharacterized protein</fullName>
    </submittedName>
</protein>
<reference evidence="1 2" key="1">
    <citation type="submission" date="2016-12" db="EMBL/GenBank/DDBJ databases">
        <title>Thioflexothrix psekupsii D3 genome sequencing and assembly.</title>
        <authorList>
            <person name="Fomenkov A."/>
            <person name="Vincze T."/>
            <person name="Grabovich M."/>
            <person name="Anton B.P."/>
            <person name="Dubinina G."/>
            <person name="Orlova M."/>
            <person name="Belousova E."/>
            <person name="Roberts R.J."/>
        </authorList>
    </citation>
    <scope>NUCLEOTIDE SEQUENCE [LARGE SCALE GENOMIC DNA]</scope>
    <source>
        <strain evidence="1">D3</strain>
    </source>
</reference>
<dbReference type="EMBL" id="MSLT01000018">
    <property type="protein sequence ID" value="OUD13287.1"/>
    <property type="molecule type" value="Genomic_DNA"/>
</dbReference>